<dbReference type="Pfam" id="PF12974">
    <property type="entry name" value="Phosphonate-bd"/>
    <property type="match status" value="1"/>
</dbReference>
<feature type="domain" description="PAC" evidence="3">
    <location>
        <begin position="541"/>
        <end position="593"/>
    </location>
</feature>
<protein>
    <submittedName>
        <fullName evidence="6">Diguanylate cyclase/phosphodiesterase (GGDEF &amp; EAL domains) with PAS/PAC sensor(S)</fullName>
    </submittedName>
</protein>
<dbReference type="Pfam" id="PF08447">
    <property type="entry name" value="PAS_3"/>
    <property type="match status" value="1"/>
</dbReference>
<gene>
    <name evidence="6" type="ORF">MNBD_GAMMA12-963</name>
</gene>
<dbReference type="CDD" id="cd01948">
    <property type="entry name" value="EAL"/>
    <property type="match status" value="1"/>
</dbReference>
<dbReference type="InterPro" id="IPR043128">
    <property type="entry name" value="Rev_trsase/Diguanyl_cyclase"/>
</dbReference>
<proteinExistence type="predicted"/>
<dbReference type="Gene3D" id="3.30.450.20">
    <property type="entry name" value="PAS domain"/>
    <property type="match status" value="3"/>
</dbReference>
<dbReference type="SUPFAM" id="SSF141868">
    <property type="entry name" value="EAL domain-like"/>
    <property type="match status" value="1"/>
</dbReference>
<dbReference type="InterPro" id="IPR035965">
    <property type="entry name" value="PAS-like_dom_sf"/>
</dbReference>
<dbReference type="Pfam" id="PF00563">
    <property type="entry name" value="EAL"/>
    <property type="match status" value="1"/>
</dbReference>
<name>A0A3B0YN90_9ZZZZ</name>
<dbReference type="Gene3D" id="2.10.70.100">
    <property type="match status" value="1"/>
</dbReference>
<feature type="domain" description="PAC" evidence="3">
    <location>
        <begin position="673"/>
        <end position="725"/>
    </location>
</feature>
<accession>A0A3B0YN90</accession>
<feature type="domain" description="GGDEF" evidence="5">
    <location>
        <begin position="756"/>
        <end position="889"/>
    </location>
</feature>
<dbReference type="InterPro" id="IPR001610">
    <property type="entry name" value="PAC"/>
</dbReference>
<dbReference type="SMART" id="SM00086">
    <property type="entry name" value="PAC"/>
    <property type="match status" value="3"/>
</dbReference>
<dbReference type="SUPFAM" id="SSF55073">
    <property type="entry name" value="Nucleotide cyclase"/>
    <property type="match status" value="1"/>
</dbReference>
<dbReference type="CDD" id="cd00130">
    <property type="entry name" value="PAS"/>
    <property type="match status" value="3"/>
</dbReference>
<dbReference type="Pfam" id="PF00990">
    <property type="entry name" value="GGDEF"/>
    <property type="match status" value="1"/>
</dbReference>
<dbReference type="EMBL" id="UOFL01000133">
    <property type="protein sequence ID" value="VAW77593.1"/>
    <property type="molecule type" value="Genomic_DNA"/>
</dbReference>
<dbReference type="InterPro" id="IPR000700">
    <property type="entry name" value="PAS-assoc_C"/>
</dbReference>
<dbReference type="NCBIfam" id="TIGR00254">
    <property type="entry name" value="GGDEF"/>
    <property type="match status" value="1"/>
</dbReference>
<dbReference type="SMART" id="SM00052">
    <property type="entry name" value="EAL"/>
    <property type="match status" value="1"/>
</dbReference>
<evidence type="ECO:0000259" key="4">
    <source>
        <dbReference type="PROSITE" id="PS50883"/>
    </source>
</evidence>
<dbReference type="SUPFAM" id="SSF53850">
    <property type="entry name" value="Periplasmic binding protein-like II"/>
    <property type="match status" value="1"/>
</dbReference>
<dbReference type="InterPro" id="IPR001633">
    <property type="entry name" value="EAL_dom"/>
</dbReference>
<dbReference type="Gene3D" id="3.20.20.450">
    <property type="entry name" value="EAL domain"/>
    <property type="match status" value="1"/>
</dbReference>
<dbReference type="InterPro" id="IPR000160">
    <property type="entry name" value="GGDEF_dom"/>
</dbReference>
<dbReference type="InterPro" id="IPR000014">
    <property type="entry name" value="PAS"/>
</dbReference>
<dbReference type="InterPro" id="IPR013656">
    <property type="entry name" value="PAS_4"/>
</dbReference>
<feature type="domain" description="PAS" evidence="2">
    <location>
        <begin position="469"/>
        <end position="540"/>
    </location>
</feature>
<dbReference type="CDD" id="cd01949">
    <property type="entry name" value="GGDEF"/>
    <property type="match status" value="1"/>
</dbReference>
<feature type="domain" description="PAS" evidence="2">
    <location>
        <begin position="594"/>
        <end position="630"/>
    </location>
</feature>
<dbReference type="PROSITE" id="PS50887">
    <property type="entry name" value="GGDEF"/>
    <property type="match status" value="1"/>
</dbReference>
<evidence type="ECO:0000313" key="6">
    <source>
        <dbReference type="EMBL" id="VAW77593.1"/>
    </source>
</evidence>
<dbReference type="Pfam" id="PF08448">
    <property type="entry name" value="PAS_4"/>
    <property type="match status" value="1"/>
</dbReference>
<keyword evidence="1" id="KW-0175">Coiled coil</keyword>
<evidence type="ECO:0000259" key="3">
    <source>
        <dbReference type="PROSITE" id="PS50113"/>
    </source>
</evidence>
<organism evidence="6">
    <name type="scientific">hydrothermal vent metagenome</name>
    <dbReference type="NCBI Taxonomy" id="652676"/>
    <lineage>
        <taxon>unclassified sequences</taxon>
        <taxon>metagenomes</taxon>
        <taxon>ecological metagenomes</taxon>
    </lineage>
</organism>
<dbReference type="SMART" id="SM00091">
    <property type="entry name" value="PAS"/>
    <property type="match status" value="3"/>
</dbReference>
<evidence type="ECO:0000256" key="1">
    <source>
        <dbReference type="SAM" id="Coils"/>
    </source>
</evidence>
<dbReference type="SUPFAM" id="SSF55785">
    <property type="entry name" value="PYP-like sensor domain (PAS domain)"/>
    <property type="match status" value="3"/>
</dbReference>
<sequence length="1153" mass="131017">MLRRFLILLLLLLSVSPLWADKQKIRLGVLSFWGVDQTLRLWTPTARYLSEVLPNYEVDIVPLTHSEMKKALKAGTLHYVLTNTGHYVELEAQFHVTRITTLITKREGHALKKFGAVIFTRAKRKDIQTLADLKNKSFMAVKRHAFGGFRMSWDELSNNGVDPFSDFRQLTFSGFPVNKIAYAVRDGKVDAGTFRTGVLERLHREGKINIRDFKIIGEKKYPGFPQLVSTRLYPEWPFSKTNKAPDELTAKIVIALLQLKHTDNPAVAANIYGWTVPLGYQSVHKLYRRLKVGPYKNLGKISFSDLIEQYQSLIIIVIVVIVLLSSFLVHLLQLDRKVRRSEYSLAKAQEIAHIGNWEWDVERNVMTWSEEVFHIFGVDKKPDVIDIEWFLKWVNIEDREFVKETINQALYHEKPFNIDHRITMSDGTIRVVHEQAEMHRTDTGKVVLVSGIVQDITKRKSAEDRVKESEQELASILNNMQDTFFRVNSSGRVVSISPSVQQLLGYSMQDILNTRFTNYLANKRDRHVLIAELRNSLGRVDNFEVMLMDTNNLKLSAAISAHFFYDKDGDLLGLEGVVRNISELVHARDDLTREKERIQTTLESIGDGVITTDIAGIVEYMNEAAETITGSSLFESRGLPLLQVLSISTSRIGEPVADIFDSIIKEQKSHAVVVHDAVLHNREDVRYFLEVTFAPIRDHNGETGGAVIVFHDVTEIREMAKKMAYEAKHDLLTGLYNRREFESRMENILQSYDGKTENAVVYIDFHQFQIVVDQCGHLAGDELIKQLSDRFRARVRETDTLARIGGESFGLLLEKCPLSQAKTIVESILVSAAELKFKWGEEVFTVNLSVGLIVLDSESLTVMDILQAADVACHRAWESGKNMLYVYEHSEELTEKRGVEFQWLSDLQAAMKQGRMLLYQQELVALNDKFRHEENFEVLVRMRNEKGEIILPSSFIPAAERYNHAEDIDRWVLDKSIELLSRRNMKHNSTCTLNLSGHSITSDSFRTHVISVLKNSGVRPGQLCFEISEASAISHYTDTIQFIEALHKVGCRFTLDDFGNGTSSFAYLKSLPVDCVKIDGNLVRNIMTSPVDCSIVHSINEVAHALGIRTVAKFVESDAITEKLISIGVDFGQGYSLKKPVPLLDDDYLSESA</sequence>
<dbReference type="Gene3D" id="3.40.190.10">
    <property type="entry name" value="Periplasmic binding protein-like II"/>
    <property type="match status" value="2"/>
</dbReference>
<dbReference type="SMART" id="SM00267">
    <property type="entry name" value="GGDEF"/>
    <property type="match status" value="1"/>
</dbReference>
<feature type="domain" description="EAL" evidence="4">
    <location>
        <begin position="900"/>
        <end position="1153"/>
    </location>
</feature>
<dbReference type="Pfam" id="PF13426">
    <property type="entry name" value="PAS_9"/>
    <property type="match status" value="1"/>
</dbReference>
<feature type="domain" description="PAC" evidence="3">
    <location>
        <begin position="416"/>
        <end position="468"/>
    </location>
</feature>
<dbReference type="InterPro" id="IPR029787">
    <property type="entry name" value="Nucleotide_cyclase"/>
</dbReference>
<dbReference type="NCBIfam" id="TIGR00229">
    <property type="entry name" value="sensory_box"/>
    <property type="match status" value="3"/>
</dbReference>
<dbReference type="Gene3D" id="3.30.70.270">
    <property type="match status" value="1"/>
</dbReference>
<dbReference type="InterPro" id="IPR052155">
    <property type="entry name" value="Biofilm_reg_signaling"/>
</dbReference>
<dbReference type="PANTHER" id="PTHR44757">
    <property type="entry name" value="DIGUANYLATE CYCLASE DGCP"/>
    <property type="match status" value="1"/>
</dbReference>
<dbReference type="AlphaFoldDB" id="A0A3B0YN90"/>
<feature type="coiled-coil region" evidence="1">
    <location>
        <begin position="452"/>
        <end position="479"/>
    </location>
</feature>
<dbReference type="PROSITE" id="PS50883">
    <property type="entry name" value="EAL"/>
    <property type="match status" value="1"/>
</dbReference>
<dbReference type="InterPro" id="IPR035919">
    <property type="entry name" value="EAL_sf"/>
</dbReference>
<dbReference type="InterPro" id="IPR013655">
    <property type="entry name" value="PAS_fold_3"/>
</dbReference>
<evidence type="ECO:0000259" key="5">
    <source>
        <dbReference type="PROSITE" id="PS50887"/>
    </source>
</evidence>
<reference evidence="6" key="1">
    <citation type="submission" date="2018-06" db="EMBL/GenBank/DDBJ databases">
        <authorList>
            <person name="Zhirakovskaya E."/>
        </authorList>
    </citation>
    <scope>NUCLEOTIDE SEQUENCE</scope>
</reference>
<dbReference type="PROSITE" id="PS50113">
    <property type="entry name" value="PAC"/>
    <property type="match status" value="3"/>
</dbReference>
<dbReference type="PANTHER" id="PTHR44757:SF4">
    <property type="entry name" value="DIGUANYLATE CYCLASE DGCE-RELATED"/>
    <property type="match status" value="1"/>
</dbReference>
<dbReference type="PROSITE" id="PS50112">
    <property type="entry name" value="PAS"/>
    <property type="match status" value="2"/>
</dbReference>
<evidence type="ECO:0000259" key="2">
    <source>
        <dbReference type="PROSITE" id="PS50112"/>
    </source>
</evidence>